<dbReference type="InterPro" id="IPR037185">
    <property type="entry name" value="EmrE-like"/>
</dbReference>
<feature type="transmembrane region" description="Helical" evidence="6">
    <location>
        <begin position="63"/>
        <end position="83"/>
    </location>
</feature>
<dbReference type="PANTHER" id="PTHR22911:SF6">
    <property type="entry name" value="SOLUTE CARRIER FAMILY 35 MEMBER G1"/>
    <property type="match status" value="1"/>
</dbReference>
<evidence type="ECO:0000256" key="3">
    <source>
        <dbReference type="ARBA" id="ARBA00022692"/>
    </source>
</evidence>
<feature type="transmembrane region" description="Helical" evidence="6">
    <location>
        <begin position="174"/>
        <end position="195"/>
    </location>
</feature>
<evidence type="ECO:0000256" key="2">
    <source>
        <dbReference type="ARBA" id="ARBA00009853"/>
    </source>
</evidence>
<keyword evidence="3 6" id="KW-0812">Transmembrane</keyword>
<evidence type="ECO:0000256" key="4">
    <source>
        <dbReference type="ARBA" id="ARBA00022989"/>
    </source>
</evidence>
<feature type="transmembrane region" description="Helical" evidence="6">
    <location>
        <begin position="30"/>
        <end position="51"/>
    </location>
</feature>
<dbReference type="InterPro" id="IPR000620">
    <property type="entry name" value="EamA_dom"/>
</dbReference>
<sequence>MGLMVGCCLIFAVMSACFRAAMQEGLPVPLVPFARGVFTTLVMLPWLLRFGSAALATRRPGAHVARCATGSLSFILSMFALLWLPLADAVAILHAKPLWALPLAFLLLGEKVGWDRAIAAAVGFAGVLVIVGPAGGLADAPALGLMAALAGGACGAGVLVAVKNLSSTEPPARVVAWYAICSVLIWGPVSAFVWQTPSLKALLLLIAGSACAIAGDFLASWSARRTPVGLLAPIEYVQIPAAAMIGLAVFGEAPGWSLLWGTIIMVGATLYLAHRGRVSH</sequence>
<feature type="transmembrane region" description="Helical" evidence="6">
    <location>
        <begin position="228"/>
        <end position="250"/>
    </location>
</feature>
<feature type="domain" description="EamA" evidence="7">
    <location>
        <begin position="3"/>
        <end position="131"/>
    </location>
</feature>
<evidence type="ECO:0000313" key="8">
    <source>
        <dbReference type="EMBL" id="NKE47860.1"/>
    </source>
</evidence>
<dbReference type="PANTHER" id="PTHR22911">
    <property type="entry name" value="ACYL-MALONYL CONDENSING ENZYME-RELATED"/>
    <property type="match status" value="1"/>
</dbReference>
<gene>
    <name evidence="8" type="ORF">HB662_23995</name>
</gene>
<feature type="transmembrane region" description="Helical" evidence="6">
    <location>
        <begin position="142"/>
        <end position="162"/>
    </location>
</feature>
<evidence type="ECO:0000256" key="6">
    <source>
        <dbReference type="SAM" id="Phobius"/>
    </source>
</evidence>
<feature type="transmembrane region" description="Helical" evidence="6">
    <location>
        <begin position="201"/>
        <end position="221"/>
    </location>
</feature>
<protein>
    <submittedName>
        <fullName evidence="8">DMT family transporter</fullName>
    </submittedName>
</protein>
<evidence type="ECO:0000256" key="5">
    <source>
        <dbReference type="ARBA" id="ARBA00023136"/>
    </source>
</evidence>
<name>A0ABX1F6H0_9PROT</name>
<evidence type="ECO:0000256" key="1">
    <source>
        <dbReference type="ARBA" id="ARBA00004141"/>
    </source>
</evidence>
<comment type="similarity">
    <text evidence="2">Belongs to the drug/metabolite transporter (DMT) superfamily. 10 TMS drug/metabolite exporter (DME) (TC 2.A.7.3) family.</text>
</comment>
<feature type="domain" description="EamA" evidence="7">
    <location>
        <begin position="143"/>
        <end position="271"/>
    </location>
</feature>
<comment type="subcellular location">
    <subcellularLocation>
        <location evidence="1">Membrane</location>
        <topology evidence="1">Multi-pass membrane protein</topology>
    </subcellularLocation>
</comment>
<reference evidence="8 9" key="1">
    <citation type="submission" date="2020-03" db="EMBL/GenBank/DDBJ databases">
        <title>Roseomonas selenitidurans sp. nov. isolated from soil.</title>
        <authorList>
            <person name="Liu H."/>
        </authorList>
    </citation>
    <scope>NUCLEOTIDE SEQUENCE [LARGE SCALE GENOMIC DNA]</scope>
    <source>
        <strain evidence="8 9">JCM 15073</strain>
    </source>
</reference>
<dbReference type="SUPFAM" id="SSF103481">
    <property type="entry name" value="Multidrug resistance efflux transporter EmrE"/>
    <property type="match status" value="2"/>
</dbReference>
<keyword evidence="5 6" id="KW-0472">Membrane</keyword>
<evidence type="ECO:0000313" key="9">
    <source>
        <dbReference type="Proteomes" id="UP000765160"/>
    </source>
</evidence>
<dbReference type="Proteomes" id="UP000765160">
    <property type="component" value="Unassembled WGS sequence"/>
</dbReference>
<keyword evidence="9" id="KW-1185">Reference proteome</keyword>
<accession>A0ABX1F6H0</accession>
<dbReference type="Pfam" id="PF00892">
    <property type="entry name" value="EamA"/>
    <property type="match status" value="2"/>
</dbReference>
<feature type="transmembrane region" description="Helical" evidence="6">
    <location>
        <begin position="117"/>
        <end position="136"/>
    </location>
</feature>
<organism evidence="8 9">
    <name type="scientific">Falsiroseomonas frigidaquae</name>
    <dbReference type="NCBI Taxonomy" id="487318"/>
    <lineage>
        <taxon>Bacteria</taxon>
        <taxon>Pseudomonadati</taxon>
        <taxon>Pseudomonadota</taxon>
        <taxon>Alphaproteobacteria</taxon>
        <taxon>Acetobacterales</taxon>
        <taxon>Roseomonadaceae</taxon>
        <taxon>Falsiroseomonas</taxon>
    </lineage>
</organism>
<evidence type="ECO:0000259" key="7">
    <source>
        <dbReference type="Pfam" id="PF00892"/>
    </source>
</evidence>
<feature type="transmembrane region" description="Helical" evidence="6">
    <location>
        <begin position="256"/>
        <end position="273"/>
    </location>
</feature>
<dbReference type="EMBL" id="JAAVTX010000007">
    <property type="protein sequence ID" value="NKE47860.1"/>
    <property type="molecule type" value="Genomic_DNA"/>
</dbReference>
<feature type="transmembrane region" description="Helical" evidence="6">
    <location>
        <begin position="89"/>
        <end position="108"/>
    </location>
</feature>
<keyword evidence="4 6" id="KW-1133">Transmembrane helix</keyword>
<proteinExistence type="inferred from homology"/>
<comment type="caution">
    <text evidence="8">The sequence shown here is derived from an EMBL/GenBank/DDBJ whole genome shotgun (WGS) entry which is preliminary data.</text>
</comment>